<sequence>MSNLTIISKENPPLESMHFDKLREKGLQRIQELSKNTWTDYNLHDPGVTTLEALCYAITDLGYRLTFDMQDLLANNPNAEADIDFKNFFTARQILHNGPVTIKDFRKLLMDVAVQVGGETIGIKNAWVTPSVESEMKLYVDKVKEKLDYFPTSTDPNGFFLKGLYNFLFEFDQSINHGDLNSNSLSGTYIINDFVDPLLDGVEVEITIHFPRWDDSGVDFENDASITSKIKSIKVEFDEMPTGYLLWDSNDLDATVTLKGIKTIASVPVDIPDLNLLDDNINNFIFVATDGILQRYKTKIAIVKSILKKAEDRLNDNRPLCEDYFNTRALKVEQIAICGDVEIDPFADAATVAAKIYFEISRFLSPDVLFYSLPDIKAKGKSTEDIFDGPALEHGFIDDDELNASTQKCTIRVSDLIQIMMDIEVEGKKVVRSVSGLQLANYPEDNDETIAQKSVKWCMSLAIDQLYVPRLSPELSNLSFYKNNLPFSFDKDDMDMRYKELFSNSRKRYPENPILDRPLPAGKWRETTDYTSIQEDFPLVYGVGSDGIPNLPIDNDARNERITDAKQFKGFLSFFDQMLYGYLQQVNGLKSLFSLNQELDQYGQPLLNKTYFGEPLTSATLDVVPNANSQEIFADNYSNQLQAITETKDDFEKRKNRFLDHLLSRFCEQFSDYALIAYTIDGQKAGAELIKDKLAFLNSYPEISSNRGKAFNYKNELSWFYKNVSGYEKRVSMLLGIDPKKPEDLFFSHQFRVLKTGTVWSIETKSGGKVYFQGNNPFKNELLAKSGMEKMISAGVHQNNYKIISGSALNKYQIVLFDDLVSENIIAQSKNTALTLIGAKTLISDHIILVNNELYNNNLANRKNLAPPILAYFEVLTHTVVKTTVPYLHKIKYQLFDQPKDALVRKIILKGDIEGPEVTGLDDAETLMNTEISLLWKLIRFASDVDYYRFDPEHVINYEPNYRFEVFDIYGNTIGKHQSKNYNGPLAEIIEDSAYTPQLKIVDSLSNNGTYTVNNTVATGPNIKIEINETLPNNYPDGKVKFTETFTAEVSDNGRELSFDGLDLTSRMRVGDKMTLIKSPVILIEFEILKISYTDNKTTIISSIVLDHIVNAKILYDNLFSIKSITPKTITIRAVKEKLAVQDMVSFFNKTFIDREGIHLIEHLLLRPKKNNSDKLLNIHNDVDCEQCKITDTYSFVMTAVLPYWPDRFRDRNFRNFIEKTLREESPAHVAMNICWVSPLQMGQFEKAYKNWLIQINTTSSGDVERVQALKNFIEIIQGLRSVYPSGKLHSCNENEVQKNTLILNQTNIGIF</sequence>
<evidence type="ECO:0000313" key="1">
    <source>
        <dbReference type="EMBL" id="TCD10402.1"/>
    </source>
</evidence>
<organism evidence="1 2">
    <name type="scientific">Pedobacter frigidisoli</name>
    <dbReference type="NCBI Taxonomy" id="2530455"/>
    <lineage>
        <taxon>Bacteria</taxon>
        <taxon>Pseudomonadati</taxon>
        <taxon>Bacteroidota</taxon>
        <taxon>Sphingobacteriia</taxon>
        <taxon>Sphingobacteriales</taxon>
        <taxon>Sphingobacteriaceae</taxon>
        <taxon>Pedobacter</taxon>
    </lineage>
</organism>
<comment type="caution">
    <text evidence="1">The sequence shown here is derived from an EMBL/GenBank/DDBJ whole genome shotgun (WGS) entry which is preliminary data.</text>
</comment>
<protein>
    <submittedName>
        <fullName evidence="1">Uncharacterized protein</fullName>
    </submittedName>
</protein>
<proteinExistence type="predicted"/>
<gene>
    <name evidence="1" type="ORF">EZ449_08605</name>
</gene>
<name>A0A4R0P3Y2_9SPHI</name>
<accession>A0A4R0P3Y2</accession>
<evidence type="ECO:0000313" key="2">
    <source>
        <dbReference type="Proteomes" id="UP000291485"/>
    </source>
</evidence>
<dbReference type="EMBL" id="SJSN01000006">
    <property type="protein sequence ID" value="TCD10402.1"/>
    <property type="molecule type" value="Genomic_DNA"/>
</dbReference>
<dbReference type="RefSeq" id="WP_131557706.1">
    <property type="nucleotide sequence ID" value="NZ_SJSN01000006.1"/>
</dbReference>
<dbReference type="OrthoDB" id="8263000at2"/>
<keyword evidence="2" id="KW-1185">Reference proteome</keyword>
<reference evidence="1 2" key="1">
    <citation type="submission" date="2019-02" db="EMBL/GenBank/DDBJ databases">
        <title>Pedobacter sp. RP-3-11 sp. nov., isolated from Arctic soil.</title>
        <authorList>
            <person name="Dahal R.H."/>
        </authorList>
    </citation>
    <scope>NUCLEOTIDE SEQUENCE [LARGE SCALE GENOMIC DNA]</scope>
    <source>
        <strain evidence="1 2">RP-3-11</strain>
    </source>
</reference>
<dbReference type="Proteomes" id="UP000291485">
    <property type="component" value="Unassembled WGS sequence"/>
</dbReference>